<dbReference type="Pfam" id="PF09860">
    <property type="entry name" value="DUF2087"/>
    <property type="match status" value="1"/>
</dbReference>
<organism evidence="2 3">
    <name type="scientific">Pseudodesulfovibrio portus</name>
    <dbReference type="NCBI Taxonomy" id="231439"/>
    <lineage>
        <taxon>Bacteria</taxon>
        <taxon>Pseudomonadati</taxon>
        <taxon>Thermodesulfobacteriota</taxon>
        <taxon>Desulfovibrionia</taxon>
        <taxon>Desulfovibrionales</taxon>
        <taxon>Desulfovibrionaceae</taxon>
    </lineage>
</organism>
<reference evidence="2" key="1">
    <citation type="submission" date="2022-08" db="EMBL/GenBank/DDBJ databases">
        <title>Genome Sequence of the sulphate-reducing bacterium, Pseudodesulfovibrio portus JCM14722.</title>
        <authorList>
            <person name="Kondo R."/>
            <person name="Kataoka T."/>
        </authorList>
    </citation>
    <scope>NUCLEOTIDE SEQUENCE</scope>
    <source>
        <strain evidence="2">JCM 14722</strain>
    </source>
</reference>
<dbReference type="RefSeq" id="WP_264981717.1">
    <property type="nucleotide sequence ID" value="NZ_AP026708.1"/>
</dbReference>
<protein>
    <recommendedName>
        <fullName evidence="1">DUF2087 domain-containing protein</fullName>
    </recommendedName>
</protein>
<evidence type="ECO:0000259" key="1">
    <source>
        <dbReference type="Pfam" id="PF09860"/>
    </source>
</evidence>
<feature type="domain" description="DUF2087" evidence="1">
    <location>
        <begin position="84"/>
        <end position="154"/>
    </location>
</feature>
<gene>
    <name evidence="2" type="ORF">JCM14722_23700</name>
</gene>
<accession>A0ABN6RYJ1</accession>
<proteinExistence type="predicted"/>
<sequence>MSRKPFSIHVGDVSALARSLRRRMGEQERVPSHVEMLNLLAKAGGYRNFQHLKAEQDAPGAPEPAEINRKRVKKAAGYFDLDGRLSTWPKKHSLRELCLWVLWSRLPARTAMSELELDERLILGHAFCDHTLLRRWLVDLGLVDRTPDGGEYRRVEKQPPDEAVAVFGRLQ</sequence>
<evidence type="ECO:0000313" key="3">
    <source>
        <dbReference type="Proteomes" id="UP001061361"/>
    </source>
</evidence>
<keyword evidence="3" id="KW-1185">Reference proteome</keyword>
<evidence type="ECO:0000313" key="2">
    <source>
        <dbReference type="EMBL" id="BDQ34828.1"/>
    </source>
</evidence>
<dbReference type="Proteomes" id="UP001061361">
    <property type="component" value="Chromosome"/>
</dbReference>
<dbReference type="EMBL" id="AP026708">
    <property type="protein sequence ID" value="BDQ34828.1"/>
    <property type="molecule type" value="Genomic_DNA"/>
</dbReference>
<name>A0ABN6RYJ1_9BACT</name>
<dbReference type="InterPro" id="IPR018656">
    <property type="entry name" value="DUF2087"/>
</dbReference>